<dbReference type="PROSITE" id="PS51366">
    <property type="entry name" value="MI"/>
    <property type="match status" value="4"/>
</dbReference>
<reference evidence="15 16" key="1">
    <citation type="submission" date="2022-03" db="EMBL/GenBank/DDBJ databases">
        <authorList>
            <person name="Nunn A."/>
            <person name="Chopra R."/>
            <person name="Nunn A."/>
            <person name="Contreras Garrido A."/>
        </authorList>
    </citation>
    <scope>NUCLEOTIDE SEQUENCE [LARGE SCALE GENOMIC DNA]</scope>
</reference>
<dbReference type="PANTHER" id="PTHR12626">
    <property type="entry name" value="PROGRAMMED CELL DEATH 4"/>
    <property type="match status" value="1"/>
</dbReference>
<dbReference type="Gene3D" id="1.10.8.60">
    <property type="match status" value="1"/>
</dbReference>
<dbReference type="SUPFAM" id="SSF52540">
    <property type="entry name" value="P-loop containing nucleoside triphosphate hydrolases"/>
    <property type="match status" value="1"/>
</dbReference>
<dbReference type="Pfam" id="PF22608">
    <property type="entry name" value="DNAX_ATPase_lid"/>
    <property type="match status" value="1"/>
</dbReference>
<name>A0AAU9T2W6_THLAR</name>
<keyword evidence="11" id="KW-0175">Coiled coil</keyword>
<evidence type="ECO:0000256" key="7">
    <source>
        <dbReference type="ARBA" id="ARBA00022741"/>
    </source>
</evidence>
<dbReference type="GO" id="GO:0003677">
    <property type="term" value="F:DNA binding"/>
    <property type="evidence" value="ECO:0007669"/>
    <property type="project" value="InterPro"/>
</dbReference>
<feature type="region of interest" description="Disordered" evidence="13">
    <location>
        <begin position="921"/>
        <end position="954"/>
    </location>
</feature>
<dbReference type="Gene3D" id="3.40.50.300">
    <property type="entry name" value="P-loop containing nucleotide triphosphate hydrolases"/>
    <property type="match status" value="1"/>
</dbReference>
<feature type="compositionally biased region" description="Low complexity" evidence="13">
    <location>
        <begin position="922"/>
        <end position="935"/>
    </location>
</feature>
<feature type="domain" description="MI" evidence="14">
    <location>
        <begin position="999"/>
        <end position="1120"/>
    </location>
</feature>
<feature type="compositionally biased region" description="Polar residues" evidence="13">
    <location>
        <begin position="618"/>
        <end position="627"/>
    </location>
</feature>
<dbReference type="SUPFAM" id="SSF48019">
    <property type="entry name" value="post-AAA+ oligomerization domain-like"/>
    <property type="match status" value="1"/>
</dbReference>
<keyword evidence="12" id="KW-0539">Nucleus</keyword>
<dbReference type="SUPFAM" id="SSF48371">
    <property type="entry name" value="ARM repeat"/>
    <property type="match status" value="4"/>
</dbReference>
<feature type="domain" description="MI" evidence="14">
    <location>
        <begin position="1163"/>
        <end position="1284"/>
    </location>
</feature>
<keyword evidence="9" id="KW-0067">ATP-binding</keyword>
<dbReference type="GO" id="GO:0046872">
    <property type="term" value="F:metal ion binding"/>
    <property type="evidence" value="ECO:0007669"/>
    <property type="project" value="UniProtKB-KW"/>
</dbReference>
<evidence type="ECO:0000256" key="11">
    <source>
        <dbReference type="ARBA" id="ARBA00023054"/>
    </source>
</evidence>
<gene>
    <name evidence="15" type="ORF">TAV2_LOCUS26070</name>
</gene>
<dbReference type="InterPro" id="IPR027417">
    <property type="entry name" value="P-loop_NTPase"/>
</dbReference>
<feature type="compositionally biased region" description="Low complexity" evidence="13">
    <location>
        <begin position="802"/>
        <end position="818"/>
    </location>
</feature>
<organism evidence="15 16">
    <name type="scientific">Thlaspi arvense</name>
    <name type="common">Field penny-cress</name>
    <dbReference type="NCBI Taxonomy" id="13288"/>
    <lineage>
        <taxon>Eukaryota</taxon>
        <taxon>Viridiplantae</taxon>
        <taxon>Streptophyta</taxon>
        <taxon>Embryophyta</taxon>
        <taxon>Tracheophyta</taxon>
        <taxon>Spermatophyta</taxon>
        <taxon>Magnoliopsida</taxon>
        <taxon>eudicotyledons</taxon>
        <taxon>Gunneridae</taxon>
        <taxon>Pentapetalae</taxon>
        <taxon>rosids</taxon>
        <taxon>malvids</taxon>
        <taxon>Brassicales</taxon>
        <taxon>Brassicaceae</taxon>
        <taxon>Thlaspideae</taxon>
        <taxon>Thlaspi</taxon>
    </lineage>
</organism>
<sequence>MSPARDCGCRILKFQGRERERELGSELRHSVDVPITRTLVALRRVRSLRDPCTNSMSKFASLLENVKWETGSNNGISLQFVNDDACKADDARVGLIPFGSYSIMEELENGCGLHKLSNRVLNGEADACSRSKSPSSERSCGDSTVKGRDLACNAPSLSLAEDAASGGRYRTHYSTKLASSVGEYGSHVGSPVTSTNHSYGDEDVDFVNECNRGCGITYCWSRTPRYRGSNQSSDVEEYPLLSGNGESNVVTPSHETVSRSLSQKFRPRSFDEIVGQEVVVKCLLSTILRGRITSVYLFHGPRGTGKTSTSKIFAAALNCLSQAAHSRPCGLCSECSSYFSGRSMDVKEIDSGKLNRPSYLRSLIKNASLPPVSSRFKVFIVDECQLLCQETWGTLLNSFDSFSQHSVFILVTSEQEKLPRNVLSRSQKYHFSKVCDVDISNKLAKICMEEGIDFDQAAVDFIASKSDGSLRDAEIMLDQLSLLGKRITTSLAYKLIGVVSDDELLDLLDLALSSDTSNTVIRARELMRSKIDPMQLISQLANVIMDTIAGKSQESSSATRLRFLTRHTSEEEMNKLSNALKILSDAEKHLRASKNQTTWLTVALLQLSNTDSSSFATNENGMCLRSQTSKDGDLSSTSSDRPGDVVKSETEECQEKNCKETVETVWKMVTDLCCSESLKSFLSRRGKLTSLIVDKGVAIAELEFYTPQHVTRAEKSWKLIADSFQSVLGCNVEIRMNLVISASSPPKSAKAAASLFFGIFSCSRRMLHKSYLTSRADSDCAAEKLAVTNSLRSCQGNVLRSRSVRSSANASSRMSSASDQGDANSAMCTPHMPPGDKGLEDDADVLCWKRTPLGKGRGETQNNKSSRIIGRVLPCTTAARKMASKEGFLTDEQREMMKVATENHQPSQKPHSSLLAEHHLPKSNAGGKASGGSNAVKHRKSHAGKPVRAKKNGCGGKGTWGNLIDTDADYQMDRNDPNYDSGEEPFELVGATVSDPLDDYKKAVASIIEEYFSTGDVDVAASDLSELGSSEYHPYFIKRLVSVAMDRHDKEKEMASVLLSALYADVINPNQIRDGFVLLLESADDFVVDIPDAVNVLALFLARAVVDDVLPPAFLPRATKALPNTSKGYQVVQTAEKSYLSAAHHAELVERRWGGMTRTSVEEVKKKIADILKEYMETGDTYEACRCIRELGVSFFHHEVVKRALVTGLESSTAESLVLNLLKEAASENLISSSQMVKGFSRLRESLDDLALDIPSAKTKFDLIVPKAISGGWLDASFSYPSGEGGRQQIEDEKLKRFKEEVVTIIHEYFNSDDIPELICSLEDLGAPEYNPIFLKKLVTLALDRKNREKEMASVLLSSLHIEMFTTEDVADGFVMLLESAEDTALDILDASNELALFLARAVIDDVLAPFNLEEICSKLRPNSSGIETVKMARSLIFARHAGERLLRCWGGGTGWAVEDAKDKILSLLEEYESSGLVSEACKCIRELGMPFFNHEVVKKALVMAMEKKNDKMVLDLLQESFGEGLITINQMTKGFTRVKDGLEDLALDIPNAKEKFNDYVEHAKKNGWVSSSFVTSLTEDA</sequence>
<evidence type="ECO:0000256" key="5">
    <source>
        <dbReference type="ARBA" id="ARBA00022723"/>
    </source>
</evidence>
<comment type="similarity">
    <text evidence="2">Belongs to the PDCD4 family.</text>
</comment>
<dbReference type="Pfam" id="PF13177">
    <property type="entry name" value="DNA_pol3_delta2"/>
    <property type="match status" value="1"/>
</dbReference>
<evidence type="ECO:0000256" key="2">
    <source>
        <dbReference type="ARBA" id="ARBA00005497"/>
    </source>
</evidence>
<feature type="compositionally biased region" description="Basic residues" evidence="13">
    <location>
        <begin position="936"/>
        <end position="951"/>
    </location>
</feature>
<evidence type="ECO:0000256" key="10">
    <source>
        <dbReference type="ARBA" id="ARBA00022845"/>
    </source>
</evidence>
<evidence type="ECO:0000256" key="1">
    <source>
        <dbReference type="ARBA" id="ARBA00004514"/>
    </source>
</evidence>
<dbReference type="InterPro" id="IPR003891">
    <property type="entry name" value="Initiation_fac_eIF4g_MI"/>
</dbReference>
<dbReference type="SMART" id="SM00544">
    <property type="entry name" value="MA3"/>
    <property type="match status" value="4"/>
</dbReference>
<comment type="similarity">
    <text evidence="3">Belongs to the DnaX/STICHEL family.</text>
</comment>
<dbReference type="GO" id="GO:0005829">
    <property type="term" value="C:cytosol"/>
    <property type="evidence" value="ECO:0007669"/>
    <property type="project" value="UniProtKB-SubCell"/>
</dbReference>
<dbReference type="EMBL" id="OU466863">
    <property type="protein sequence ID" value="CAH2078040.1"/>
    <property type="molecule type" value="Genomic_DNA"/>
</dbReference>
<dbReference type="InterPro" id="IPR045085">
    <property type="entry name" value="HLD_clamp_pol_III_gamma_tau"/>
</dbReference>
<dbReference type="CDD" id="cd18137">
    <property type="entry name" value="HLD_clamp_pol_III_gamma_tau"/>
    <property type="match status" value="1"/>
</dbReference>
<evidence type="ECO:0000256" key="3">
    <source>
        <dbReference type="ARBA" id="ARBA00006360"/>
    </source>
</evidence>
<keyword evidence="8" id="KW-0862">Zinc</keyword>
<dbReference type="InterPro" id="IPR039778">
    <property type="entry name" value="PDCD4"/>
</dbReference>
<feature type="domain" description="MI" evidence="14">
    <location>
        <begin position="1460"/>
        <end position="1580"/>
    </location>
</feature>
<evidence type="ECO:0000256" key="12">
    <source>
        <dbReference type="ARBA" id="ARBA00023242"/>
    </source>
</evidence>
<dbReference type="Pfam" id="PF23007">
    <property type="entry name" value="DnaA_N-like_STI"/>
    <property type="match status" value="1"/>
</dbReference>
<dbReference type="GO" id="GO:0045892">
    <property type="term" value="P:negative regulation of DNA-templated transcription"/>
    <property type="evidence" value="ECO:0007669"/>
    <property type="project" value="InterPro"/>
</dbReference>
<feature type="compositionally biased region" description="Basic and acidic residues" evidence="13">
    <location>
        <begin position="641"/>
        <end position="652"/>
    </location>
</feature>
<keyword evidence="7" id="KW-0547">Nucleotide-binding</keyword>
<keyword evidence="5" id="KW-0479">Metal-binding</keyword>
<keyword evidence="4" id="KW-0963">Cytoplasm</keyword>
<dbReference type="GO" id="GO:0006260">
    <property type="term" value="P:DNA replication"/>
    <property type="evidence" value="ECO:0007669"/>
    <property type="project" value="InterPro"/>
</dbReference>
<dbReference type="GO" id="GO:0005524">
    <property type="term" value="F:ATP binding"/>
    <property type="evidence" value="ECO:0007669"/>
    <property type="project" value="UniProtKB-KW"/>
</dbReference>
<evidence type="ECO:0000313" key="16">
    <source>
        <dbReference type="Proteomes" id="UP000836841"/>
    </source>
</evidence>
<dbReference type="Gene3D" id="1.25.40.180">
    <property type="match status" value="4"/>
</dbReference>
<feature type="domain" description="MI" evidence="14">
    <location>
        <begin position="1297"/>
        <end position="1418"/>
    </location>
</feature>
<proteinExistence type="inferred from homology"/>
<feature type="region of interest" description="Disordered" evidence="13">
    <location>
        <begin position="802"/>
        <end position="831"/>
    </location>
</feature>
<dbReference type="InterPro" id="IPR054506">
    <property type="entry name" value="DnaA_N-like_STI"/>
</dbReference>
<evidence type="ECO:0000256" key="4">
    <source>
        <dbReference type="ARBA" id="ARBA00022490"/>
    </source>
</evidence>
<dbReference type="Proteomes" id="UP000836841">
    <property type="component" value="Chromosome 7"/>
</dbReference>
<keyword evidence="6" id="KW-0677">Repeat</keyword>
<comment type="subcellular location">
    <subcellularLocation>
        <location evidence="1">Cytoplasm</location>
        <location evidence="1">Cytosol</location>
    </subcellularLocation>
</comment>
<evidence type="ECO:0000256" key="8">
    <source>
        <dbReference type="ARBA" id="ARBA00022833"/>
    </source>
</evidence>
<dbReference type="Pfam" id="PF02847">
    <property type="entry name" value="MA3"/>
    <property type="match status" value="4"/>
</dbReference>
<dbReference type="InterPro" id="IPR003593">
    <property type="entry name" value="AAA+_ATPase"/>
</dbReference>
<protein>
    <recommendedName>
        <fullName evidence="14">MI domain-containing protein</fullName>
    </recommendedName>
</protein>
<dbReference type="PANTHER" id="PTHR12626:SF0">
    <property type="entry name" value="PROGRAMMED CELL DEATH PROTEIN 4"/>
    <property type="match status" value="1"/>
</dbReference>
<dbReference type="NCBIfam" id="TIGR02397">
    <property type="entry name" value="dnaX_nterm"/>
    <property type="match status" value="1"/>
</dbReference>
<dbReference type="GO" id="GO:0090549">
    <property type="term" value="P:response to carbon starvation"/>
    <property type="evidence" value="ECO:0007669"/>
    <property type="project" value="UniProtKB-ARBA"/>
</dbReference>
<dbReference type="SMART" id="SM00382">
    <property type="entry name" value="AAA"/>
    <property type="match status" value="1"/>
</dbReference>
<dbReference type="GO" id="GO:0003887">
    <property type="term" value="F:DNA-directed DNA polymerase activity"/>
    <property type="evidence" value="ECO:0007669"/>
    <property type="project" value="InterPro"/>
</dbReference>
<dbReference type="GO" id="GO:0006417">
    <property type="term" value="P:regulation of translation"/>
    <property type="evidence" value="ECO:0007669"/>
    <property type="project" value="UniProtKB-KW"/>
</dbReference>
<evidence type="ECO:0000256" key="13">
    <source>
        <dbReference type="SAM" id="MobiDB-lite"/>
    </source>
</evidence>
<keyword evidence="16" id="KW-1185">Reference proteome</keyword>
<dbReference type="InterPro" id="IPR012763">
    <property type="entry name" value="DNA_pol_III_sug/sutau_N"/>
</dbReference>
<keyword evidence="10" id="KW-0810">Translation regulation</keyword>
<evidence type="ECO:0000313" key="15">
    <source>
        <dbReference type="EMBL" id="CAH2078040.1"/>
    </source>
</evidence>
<dbReference type="GO" id="GO:0043022">
    <property type="term" value="F:ribosome binding"/>
    <property type="evidence" value="ECO:0007669"/>
    <property type="project" value="UniProtKB-ARBA"/>
</dbReference>
<dbReference type="GO" id="GO:0009360">
    <property type="term" value="C:DNA polymerase III complex"/>
    <property type="evidence" value="ECO:0007669"/>
    <property type="project" value="InterPro"/>
</dbReference>
<dbReference type="GO" id="GO:0009646">
    <property type="term" value="P:response to absence of light"/>
    <property type="evidence" value="ECO:0007669"/>
    <property type="project" value="UniProtKB-ARBA"/>
</dbReference>
<dbReference type="InterPro" id="IPR016024">
    <property type="entry name" value="ARM-type_fold"/>
</dbReference>
<accession>A0AAU9T2W6</accession>
<evidence type="ECO:0000256" key="9">
    <source>
        <dbReference type="ARBA" id="ARBA00022840"/>
    </source>
</evidence>
<evidence type="ECO:0000256" key="6">
    <source>
        <dbReference type="ARBA" id="ARBA00022737"/>
    </source>
</evidence>
<evidence type="ECO:0000259" key="14">
    <source>
        <dbReference type="PROSITE" id="PS51366"/>
    </source>
</evidence>
<dbReference type="InterPro" id="IPR008921">
    <property type="entry name" value="DNA_pol3_clamp-load_cplx_C"/>
</dbReference>
<dbReference type="FunFam" id="1.10.8.60:FF:000013">
    <property type="entry name" value="DNA polymerase III subunit gamma/tau"/>
    <property type="match status" value="1"/>
</dbReference>
<feature type="region of interest" description="Disordered" evidence="13">
    <location>
        <begin position="618"/>
        <end position="652"/>
    </location>
</feature>
<dbReference type="FunFam" id="1.25.40.180:FF:000009">
    <property type="entry name" value="programmed cell death protein 4"/>
    <property type="match status" value="2"/>
</dbReference>
<dbReference type="FunFam" id="1.25.40.180:FF:000008">
    <property type="entry name" value="Programmed cell death protein 4"/>
    <property type="match status" value="1"/>
</dbReference>